<evidence type="ECO:0000313" key="2">
    <source>
        <dbReference type="EMBL" id="MDO6415264.1"/>
    </source>
</evidence>
<feature type="domain" description="DUF4440" evidence="1">
    <location>
        <begin position="42"/>
        <end position="142"/>
    </location>
</feature>
<accession>A0ABT8YA97</accession>
<dbReference type="InterPro" id="IPR032710">
    <property type="entry name" value="NTF2-like_dom_sf"/>
</dbReference>
<evidence type="ECO:0000259" key="1">
    <source>
        <dbReference type="Pfam" id="PF14534"/>
    </source>
</evidence>
<sequence>MQNVCGRIGGMLGILIFILPSAARSQDEGLARKSASTQERVVLALEHSLLQARVSTDISAHTAGFSDDGTYMHSSGRLQDKAEVLKMVVGSPWVSWSKSEEEVRLYGDLAVTHSLLSVRLTDKRTETVRTTGVYISRSGKWRQVSWQSSEGRFSGSQDRANSGK</sequence>
<organism evidence="2 3">
    <name type="scientific">Sphingomonas natans</name>
    <dbReference type="NCBI Taxonomy" id="3063330"/>
    <lineage>
        <taxon>Bacteria</taxon>
        <taxon>Pseudomonadati</taxon>
        <taxon>Pseudomonadota</taxon>
        <taxon>Alphaproteobacteria</taxon>
        <taxon>Sphingomonadales</taxon>
        <taxon>Sphingomonadaceae</taxon>
        <taxon>Sphingomonas</taxon>
    </lineage>
</organism>
<gene>
    <name evidence="2" type="ORF">Q4F19_12800</name>
</gene>
<dbReference type="Proteomes" id="UP001169764">
    <property type="component" value="Unassembled WGS sequence"/>
</dbReference>
<dbReference type="InterPro" id="IPR027843">
    <property type="entry name" value="DUF4440"/>
</dbReference>
<protein>
    <submittedName>
        <fullName evidence="2">Nuclear transport factor 2 family protein</fullName>
    </submittedName>
</protein>
<keyword evidence="3" id="KW-1185">Reference proteome</keyword>
<reference evidence="2" key="1">
    <citation type="submission" date="2023-07" db="EMBL/GenBank/DDBJ databases">
        <authorList>
            <person name="Kim M."/>
        </authorList>
    </citation>
    <scope>NUCLEOTIDE SEQUENCE</scope>
    <source>
        <strain evidence="2">BIUV-7</strain>
    </source>
</reference>
<dbReference type="Gene3D" id="3.10.450.50">
    <property type="match status" value="1"/>
</dbReference>
<dbReference type="SUPFAM" id="SSF54427">
    <property type="entry name" value="NTF2-like"/>
    <property type="match status" value="1"/>
</dbReference>
<proteinExistence type="predicted"/>
<comment type="caution">
    <text evidence="2">The sequence shown here is derived from an EMBL/GenBank/DDBJ whole genome shotgun (WGS) entry which is preliminary data.</text>
</comment>
<evidence type="ECO:0000313" key="3">
    <source>
        <dbReference type="Proteomes" id="UP001169764"/>
    </source>
</evidence>
<dbReference type="Pfam" id="PF14534">
    <property type="entry name" value="DUF4440"/>
    <property type="match status" value="1"/>
</dbReference>
<dbReference type="EMBL" id="JAUOTP010000005">
    <property type="protein sequence ID" value="MDO6415264.1"/>
    <property type="molecule type" value="Genomic_DNA"/>
</dbReference>
<name>A0ABT8YA97_9SPHN</name>